<dbReference type="AlphaFoldDB" id="A0A095EZD2"/>
<dbReference type="OrthoDB" id="5569970at2"/>
<accession>A0A095EZD2</accession>
<feature type="region of interest" description="Disordered" evidence="1">
    <location>
        <begin position="145"/>
        <end position="181"/>
    </location>
</feature>
<evidence type="ECO:0000313" key="5">
    <source>
        <dbReference type="EMBL" id="UWX68618.1"/>
    </source>
</evidence>
<evidence type="ECO:0000313" key="3">
    <source>
        <dbReference type="EMBL" id="KGC10055.1"/>
    </source>
</evidence>
<evidence type="ECO:0000313" key="7">
    <source>
        <dbReference type="Proteomes" id="UP000220629"/>
    </source>
</evidence>
<evidence type="ECO:0000256" key="1">
    <source>
        <dbReference type="SAM" id="MobiDB-lite"/>
    </source>
</evidence>
<evidence type="ECO:0000313" key="4">
    <source>
        <dbReference type="EMBL" id="PEH38313.1"/>
    </source>
</evidence>
<reference evidence="4" key="3">
    <citation type="submission" date="2017-09" db="EMBL/GenBank/DDBJ databases">
        <title>FDA dAtabase for Regulatory Grade micrObial Sequences (FDA-ARGOS): Supporting development and validation of Infectious Disease Dx tests.</title>
        <authorList>
            <person name="Minogue T."/>
            <person name="Wolcott M."/>
            <person name="Wasieloski L."/>
            <person name="Aguilar W."/>
            <person name="Moore D."/>
            <person name="Tallon L.J."/>
            <person name="Sadzewicz L."/>
            <person name="Ott S."/>
            <person name="Zhao X."/>
            <person name="Nagaraj S."/>
            <person name="Vavikolanu K."/>
            <person name="Aluvathingal J."/>
            <person name="Nadendla S."/>
            <person name="Sichtig H."/>
        </authorList>
    </citation>
    <scope>NUCLEOTIDE SEQUENCE</scope>
    <source>
        <strain evidence="4">FDAARGOS_390</strain>
    </source>
</reference>
<reference evidence="7" key="2">
    <citation type="submission" date="2017-09" db="EMBL/GenBank/DDBJ databases">
        <title>FDA dAtabase for Regulatory Grade micrObial Sequences (FDA-ARGOS): Supporting development and validation of Infectious Disease Dx tests.</title>
        <authorList>
            <person name="Minogue T."/>
            <person name="Wolcott M."/>
            <person name="Wasieloski L."/>
            <person name="Aguilar W."/>
            <person name="Moore D."/>
            <person name="Tallon L."/>
            <person name="Sadzewicz L."/>
            <person name="Ott S."/>
            <person name="Zhao X."/>
            <person name="Nagaraj S."/>
            <person name="Vavikolanu K."/>
            <person name="Aluvathingal J."/>
            <person name="Nadendla S."/>
            <person name="Sichtig H."/>
        </authorList>
    </citation>
    <scope>NUCLEOTIDE SEQUENCE [LARGE SCALE GENOMIC DNA]</scope>
    <source>
        <strain evidence="7">FDAARGOS_390</strain>
    </source>
</reference>
<evidence type="ECO:0000313" key="6">
    <source>
        <dbReference type="Proteomes" id="UP000029590"/>
    </source>
</evidence>
<feature type="chain" id="PRO_5011844039" evidence="2">
    <location>
        <begin position="23"/>
        <end position="181"/>
    </location>
</feature>
<dbReference type="GO" id="GO:0042597">
    <property type="term" value="C:periplasmic space"/>
    <property type="evidence" value="ECO:0007669"/>
    <property type="project" value="InterPro"/>
</dbReference>
<dbReference type="EMBL" id="CP104214">
    <property type="protein sequence ID" value="UWX68618.1"/>
    <property type="molecule type" value="Genomic_DNA"/>
</dbReference>
<evidence type="ECO:0000256" key="2">
    <source>
        <dbReference type="SAM" id="SignalP"/>
    </source>
</evidence>
<reference evidence="3 6" key="1">
    <citation type="submission" date="2014-04" db="EMBL/GenBank/DDBJ databases">
        <authorList>
            <person name="Bishop-Lilly K.A."/>
            <person name="Broomall S.M."/>
            <person name="Chain P.S."/>
            <person name="Chertkov O."/>
            <person name="Coyne S.R."/>
            <person name="Daligault H.E."/>
            <person name="Davenport K.W."/>
            <person name="Erkkila T."/>
            <person name="Frey K.G."/>
            <person name="Gibbons H.S."/>
            <person name="Gu W."/>
            <person name="Jaissle J."/>
            <person name="Johnson S.L."/>
            <person name="Koroleva G.I."/>
            <person name="Ladner J.T."/>
            <person name="Lo C.-C."/>
            <person name="Minogue T.D."/>
            <person name="Munk C."/>
            <person name="Palacios G.F."/>
            <person name="Redden C.L."/>
            <person name="Rosenzweig C.N."/>
            <person name="Scholz M.B."/>
            <person name="Teshima H."/>
            <person name="Xu Y."/>
        </authorList>
    </citation>
    <scope>NUCLEOTIDE SEQUENCE [LARGE SCALE GENOMIC DNA]</scope>
    <source>
        <strain evidence="3">Gladioli</strain>
        <strain evidence="6">gladioli</strain>
    </source>
</reference>
<protein>
    <submittedName>
        <fullName evidence="3">LTXXQ motif family protein</fullName>
    </submittedName>
    <submittedName>
        <fullName evidence="5">Spy/CpxP family protein refolding chaperone</fullName>
    </submittedName>
</protein>
<dbReference type="Pfam" id="PF07813">
    <property type="entry name" value="LTXXQ"/>
    <property type="match status" value="1"/>
</dbReference>
<dbReference type="Proteomes" id="UP001059745">
    <property type="component" value="Chromosome 1"/>
</dbReference>
<proteinExistence type="predicted"/>
<dbReference type="RefSeq" id="WP_036051370.1">
    <property type="nucleotide sequence ID" value="NZ_CADEPO010000002.1"/>
</dbReference>
<keyword evidence="2" id="KW-0732">Signal</keyword>
<dbReference type="EMBL" id="JPGG01000018">
    <property type="protein sequence ID" value="KGC10055.1"/>
    <property type="molecule type" value="Genomic_DNA"/>
</dbReference>
<reference evidence="5" key="4">
    <citation type="submission" date="2022-09" db="EMBL/GenBank/DDBJ databases">
        <title>Genomic of Burkholderia gladioli.</title>
        <authorList>
            <person name="Wu H."/>
        </authorList>
    </citation>
    <scope>NUCLEOTIDE SEQUENCE</scope>
    <source>
        <strain evidence="5">ZN-S4</strain>
    </source>
</reference>
<feature type="signal peptide" evidence="2">
    <location>
        <begin position="1"/>
        <end position="22"/>
    </location>
</feature>
<dbReference type="Proteomes" id="UP000029590">
    <property type="component" value="Unassembled WGS sequence"/>
</dbReference>
<sequence>MKKISLTLAALFALTGSLAAHAQTPASAAAAAASTPGAAHAARHEARVEERITYLHQQLKITQAQEAQWQPFADTMRENGETMGRLYGERADGKSSATALDDVKQYAEIAQANADGAKKLVDTFGPLYEALSPEQKAIADKTFRERWNHRGPQGGKHAPHKGAAKKPAAPAADAASAPAAQ</sequence>
<gene>
    <name evidence="4" type="ORF">CRM94_28325</name>
    <name evidence="3" type="ORF">DM48_5384</name>
    <name evidence="5" type="ORF">NYZ96_10195</name>
</gene>
<dbReference type="Proteomes" id="UP000220629">
    <property type="component" value="Unassembled WGS sequence"/>
</dbReference>
<dbReference type="KEGG" id="bgo:BM43_3533"/>
<dbReference type="EMBL" id="PDDY01000004">
    <property type="protein sequence ID" value="PEH38313.1"/>
    <property type="molecule type" value="Genomic_DNA"/>
</dbReference>
<feature type="compositionally biased region" description="Low complexity" evidence="1">
    <location>
        <begin position="165"/>
        <end position="181"/>
    </location>
</feature>
<name>A0A095EZD2_BURGA</name>
<dbReference type="GeneID" id="66457988"/>
<organism evidence="4 7">
    <name type="scientific">Burkholderia gladioli</name>
    <name type="common">Pseudomonas marginata</name>
    <name type="synonym">Phytomonas marginata</name>
    <dbReference type="NCBI Taxonomy" id="28095"/>
    <lineage>
        <taxon>Bacteria</taxon>
        <taxon>Pseudomonadati</taxon>
        <taxon>Pseudomonadota</taxon>
        <taxon>Betaproteobacteria</taxon>
        <taxon>Burkholderiales</taxon>
        <taxon>Burkholderiaceae</taxon>
        <taxon>Burkholderia</taxon>
    </lineage>
</organism>
<dbReference type="InterPro" id="IPR012899">
    <property type="entry name" value="LTXXQ"/>
</dbReference>